<evidence type="ECO:0000256" key="2">
    <source>
        <dbReference type="ARBA" id="ARBA00022801"/>
    </source>
</evidence>
<dbReference type="RefSeq" id="WP_325774368.1">
    <property type="nucleotide sequence ID" value="NZ_VTDN01000001.1"/>
</dbReference>
<proteinExistence type="inferred from homology"/>
<gene>
    <name evidence="6" type="ORF">I2F25_01500</name>
</gene>
<evidence type="ECO:0000256" key="4">
    <source>
        <dbReference type="SAM" id="SignalP"/>
    </source>
</evidence>
<dbReference type="SUPFAM" id="SSF51011">
    <property type="entry name" value="Glycosyl hydrolase domain"/>
    <property type="match status" value="1"/>
</dbReference>
<comment type="caution">
    <text evidence="6">The sequence shown here is derived from an EMBL/GenBank/DDBJ whole genome shotgun (WGS) entry which is preliminary data.</text>
</comment>
<feature type="chain" id="PRO_5046512160" evidence="4">
    <location>
        <begin position="29"/>
        <end position="604"/>
    </location>
</feature>
<evidence type="ECO:0000256" key="1">
    <source>
        <dbReference type="ARBA" id="ARBA00008061"/>
    </source>
</evidence>
<dbReference type="Proteomes" id="UP001339883">
    <property type="component" value="Unassembled WGS sequence"/>
</dbReference>
<dbReference type="InterPro" id="IPR045857">
    <property type="entry name" value="O16G_dom_2"/>
</dbReference>
<dbReference type="Gene3D" id="3.20.20.80">
    <property type="entry name" value="Glycosidases"/>
    <property type="match status" value="1"/>
</dbReference>
<dbReference type="Gene3D" id="2.60.40.1180">
    <property type="entry name" value="Golgi alpha-mannosidase II"/>
    <property type="match status" value="1"/>
</dbReference>
<evidence type="ECO:0000313" key="6">
    <source>
        <dbReference type="EMBL" id="MEB5475742.1"/>
    </source>
</evidence>
<comment type="similarity">
    <text evidence="1">Belongs to the glycosyl hydrolase 13 family.</text>
</comment>
<dbReference type="InterPro" id="IPR006047">
    <property type="entry name" value="GH13_cat_dom"/>
</dbReference>
<dbReference type="PANTHER" id="PTHR10357">
    <property type="entry name" value="ALPHA-AMYLASE FAMILY MEMBER"/>
    <property type="match status" value="1"/>
</dbReference>
<reference evidence="6 7" key="1">
    <citation type="submission" date="2019-08" db="EMBL/GenBank/DDBJ databases">
        <title>Five species of Acinetobacter isolated from floral nectar and animal pollinators.</title>
        <authorList>
            <person name="Hendry T.A."/>
        </authorList>
    </citation>
    <scope>NUCLEOTIDE SEQUENCE [LARGE SCALE GENOMIC DNA]</scope>
    <source>
        <strain evidence="6 7">MD18.27</strain>
    </source>
</reference>
<keyword evidence="2" id="KW-0378">Hydrolase</keyword>
<evidence type="ECO:0000256" key="3">
    <source>
        <dbReference type="ARBA" id="ARBA00023295"/>
    </source>
</evidence>
<protein>
    <submittedName>
        <fullName evidence="6">Alpha-glucosidase</fullName>
    </submittedName>
</protein>
<name>A0ABU6DQ18_9GAMM</name>
<keyword evidence="3" id="KW-0326">Glycosidase</keyword>
<feature type="signal peptide" evidence="4">
    <location>
        <begin position="1"/>
        <end position="28"/>
    </location>
</feature>
<dbReference type="Pfam" id="PF00128">
    <property type="entry name" value="Alpha-amylase"/>
    <property type="match status" value="1"/>
</dbReference>
<dbReference type="SUPFAM" id="SSF51445">
    <property type="entry name" value="(Trans)glycosidases"/>
    <property type="match status" value="1"/>
</dbReference>
<dbReference type="InterPro" id="IPR056300">
    <property type="entry name" value="SusG-like_C"/>
</dbReference>
<organism evidence="6 7">
    <name type="scientific">Acinetobacter pollinis</name>
    <dbReference type="NCBI Taxonomy" id="2605270"/>
    <lineage>
        <taxon>Bacteria</taxon>
        <taxon>Pseudomonadati</taxon>
        <taxon>Pseudomonadota</taxon>
        <taxon>Gammaproteobacteria</taxon>
        <taxon>Moraxellales</taxon>
        <taxon>Moraxellaceae</taxon>
        <taxon>Acinetobacter</taxon>
    </lineage>
</organism>
<keyword evidence="7" id="KW-1185">Reference proteome</keyword>
<dbReference type="Gene3D" id="3.90.400.10">
    <property type="entry name" value="Oligo-1,6-glucosidase, Domain 2"/>
    <property type="match status" value="1"/>
</dbReference>
<dbReference type="PANTHER" id="PTHR10357:SF179">
    <property type="entry name" value="NEUTRAL AND BASIC AMINO ACID TRANSPORT PROTEIN RBAT"/>
    <property type="match status" value="1"/>
</dbReference>
<dbReference type="NCBIfam" id="NF008183">
    <property type="entry name" value="PRK10933.1"/>
    <property type="match status" value="1"/>
</dbReference>
<dbReference type="CDD" id="cd11333">
    <property type="entry name" value="AmyAc_SI_OligoGlu_DGase"/>
    <property type="match status" value="1"/>
</dbReference>
<dbReference type="Pfam" id="PF23915">
    <property type="entry name" value="SusG_C"/>
    <property type="match status" value="1"/>
</dbReference>
<dbReference type="InterPro" id="IPR013780">
    <property type="entry name" value="Glyco_hydro_b"/>
</dbReference>
<accession>A0ABU6DQ18</accession>
<dbReference type="EMBL" id="VTDN01000001">
    <property type="protein sequence ID" value="MEB5475742.1"/>
    <property type="molecule type" value="Genomic_DNA"/>
</dbReference>
<dbReference type="SMART" id="SM00642">
    <property type="entry name" value="Aamy"/>
    <property type="match status" value="1"/>
</dbReference>
<sequence length="604" mass="69481">MLNCRFNSAIAPFFAIAMAFSGVQTATAAEPASVTSLSEDNIQKSEQLPAWWKQAVFYQIYPRSFKNTNGSGVGDINGIIEKLDYLKNLGIDAIWINPHYASPNKDNGYDVSDYQDIMKEYGTMEDFDRLISEMKKRNMRLMVDVVINHTSDQHPWFIQSSSSKDNPYRDYYFWQDGKNGQEPNNYPSFFGGSAWSKDEKTDQYYLHYFAKQQPDLNWDNPKVRQDLYKMLRFWLDKGVSGMRIDTVATISKIPEFPDLSENQKKDFDEAYTKGPNLHKYIHEMNQEVFSHYSDAVTAGEIFGVPATDSIRFTDRRREELNMAFTFDLIRIDVDPKAKWRRTDWTLSKFRQTVNTADTTAGQYGWNAFFLDNHDNPRVVSHFGDDRPKWRVPSAKALATVILTQRATPFIYQGTEIGMTNYPFKGIEDFDDIGVKGSWKDLVETGQVSKEEFLKAARFTSRDNARTPFQWDANENAGFTTGTPWLKINPNYKEVNAASQINDPDSVYNYYRKLIQLRHAIPALTYGEYKDLDLNNDNVYAYTRIDGNEKYLVVVNFKEKAINYKLPEGISIQSIVVESNAKSTVKANATSIKLAPWQSGIYKIN</sequence>
<evidence type="ECO:0000259" key="5">
    <source>
        <dbReference type="SMART" id="SM00642"/>
    </source>
</evidence>
<dbReference type="InterPro" id="IPR017853">
    <property type="entry name" value="GH"/>
</dbReference>
<evidence type="ECO:0000313" key="7">
    <source>
        <dbReference type="Proteomes" id="UP001339883"/>
    </source>
</evidence>
<feature type="domain" description="Glycosyl hydrolase family 13 catalytic" evidence="5">
    <location>
        <begin position="59"/>
        <end position="465"/>
    </location>
</feature>
<keyword evidence="4" id="KW-0732">Signal</keyword>